<accession>A0A1M5A332</accession>
<dbReference type="EMBL" id="FQUX01000003">
    <property type="protein sequence ID" value="SHF24688.1"/>
    <property type="molecule type" value="Genomic_DNA"/>
</dbReference>
<evidence type="ECO:0000313" key="2">
    <source>
        <dbReference type="Proteomes" id="UP000184406"/>
    </source>
</evidence>
<proteinExistence type="predicted"/>
<sequence>MQITSQHMQDVLYKLFLKYKFHKEKAQLLAQTYTESTLM</sequence>
<evidence type="ECO:0000313" key="1">
    <source>
        <dbReference type="EMBL" id="SHF24688.1"/>
    </source>
</evidence>
<dbReference type="AlphaFoldDB" id="A0A1M5A332"/>
<name>A0A1M5A332_9FLAO</name>
<gene>
    <name evidence="1" type="ORF">SAMN03080594_10370</name>
</gene>
<protein>
    <submittedName>
        <fullName evidence="1">Uncharacterized protein</fullName>
    </submittedName>
</protein>
<dbReference type="Proteomes" id="UP000184406">
    <property type="component" value="Unassembled WGS sequence"/>
</dbReference>
<keyword evidence="2" id="KW-1185">Reference proteome</keyword>
<reference evidence="2" key="1">
    <citation type="submission" date="2016-11" db="EMBL/GenBank/DDBJ databases">
        <authorList>
            <person name="Varghese N."/>
            <person name="Submissions S."/>
        </authorList>
    </citation>
    <scope>NUCLEOTIDE SEQUENCE [LARGE SCALE GENOMIC DNA]</scope>
    <source>
        <strain evidence="2">DSM 17539</strain>
    </source>
</reference>
<organism evidence="1 2">
    <name type="scientific">Arenibacter palladensis</name>
    <dbReference type="NCBI Taxonomy" id="237373"/>
    <lineage>
        <taxon>Bacteria</taxon>
        <taxon>Pseudomonadati</taxon>
        <taxon>Bacteroidota</taxon>
        <taxon>Flavobacteriia</taxon>
        <taxon>Flavobacteriales</taxon>
        <taxon>Flavobacteriaceae</taxon>
        <taxon>Arenibacter</taxon>
    </lineage>
</organism>